<comment type="similarity">
    <text evidence="6">Belongs to the Orn/Lys/Arg decarboxylase class-II family. LysA subfamily.</text>
</comment>
<dbReference type="AlphaFoldDB" id="A0A1H6DR57"/>
<dbReference type="Gene3D" id="2.40.37.10">
    <property type="entry name" value="Lyase, Ornithine Decarboxylase, Chain A, domain 1"/>
    <property type="match status" value="1"/>
</dbReference>
<evidence type="ECO:0000256" key="7">
    <source>
        <dbReference type="NCBIfam" id="TIGR01048"/>
    </source>
</evidence>
<keyword evidence="13" id="KW-1185">Reference proteome</keyword>
<dbReference type="PRINTS" id="PR01179">
    <property type="entry name" value="ODADCRBXLASE"/>
</dbReference>
<feature type="binding site" evidence="6">
    <location>
        <position position="338"/>
    </location>
    <ligand>
        <name>substrate</name>
    </ligand>
</feature>
<feature type="binding site" evidence="6">
    <location>
        <position position="431"/>
    </location>
    <ligand>
        <name>pyridoxal 5'-phosphate</name>
        <dbReference type="ChEBI" id="CHEBI:597326"/>
    </ligand>
</feature>
<dbReference type="InterPro" id="IPR022643">
    <property type="entry name" value="De-COase2_C"/>
</dbReference>
<feature type="binding site" evidence="6">
    <location>
        <position position="370"/>
    </location>
    <ligand>
        <name>substrate</name>
    </ligand>
</feature>
<protein>
    <recommendedName>
        <fullName evidence="6 7">Diaminopimelate decarboxylase</fullName>
        <shortName evidence="6">DAP decarboxylase</shortName>
        <shortName evidence="6">DAPDC</shortName>
        <ecNumber evidence="6 7">4.1.1.20</ecNumber>
    </recommendedName>
</protein>
<feature type="modified residue" description="N6-(pyridoxal phosphate)lysine" evidence="6 8">
    <location>
        <position position="118"/>
    </location>
</feature>
<dbReference type="NCBIfam" id="TIGR01048">
    <property type="entry name" value="lysA"/>
    <property type="match status" value="1"/>
</dbReference>
<keyword evidence="5 6" id="KW-0456">Lyase</keyword>
<dbReference type="HAMAP" id="MF_02120">
    <property type="entry name" value="LysA"/>
    <property type="match status" value="1"/>
</dbReference>
<keyword evidence="2 6" id="KW-0210">Decarboxylase</keyword>
<evidence type="ECO:0000256" key="3">
    <source>
        <dbReference type="ARBA" id="ARBA00022898"/>
    </source>
</evidence>
<feature type="binding site" evidence="6">
    <location>
        <begin position="335"/>
        <end position="338"/>
    </location>
    <ligand>
        <name>pyridoxal 5'-phosphate</name>
        <dbReference type="ChEBI" id="CHEBI:597326"/>
    </ligand>
</feature>
<reference evidence="12 13" key="1">
    <citation type="submission" date="2016-10" db="EMBL/GenBank/DDBJ databases">
        <authorList>
            <person name="de Groot N.N."/>
        </authorList>
    </citation>
    <scope>NUCLEOTIDE SEQUENCE [LARGE SCALE GENOMIC DNA]</scope>
    <source>
        <strain evidence="12 13">CGMCC 4.2023</strain>
    </source>
</reference>
<dbReference type="PANTHER" id="PTHR43727:SF2">
    <property type="entry name" value="GROUP IV DECARBOXYLASE"/>
    <property type="match status" value="1"/>
</dbReference>
<evidence type="ECO:0000256" key="4">
    <source>
        <dbReference type="ARBA" id="ARBA00023154"/>
    </source>
</evidence>
<evidence type="ECO:0000313" key="13">
    <source>
        <dbReference type="Proteomes" id="UP000236754"/>
    </source>
</evidence>
<keyword evidence="3 6" id="KW-0663">Pyridoxal phosphate</keyword>
<accession>A0A1H6DR57</accession>
<dbReference type="PRINTS" id="PR01181">
    <property type="entry name" value="DAPDCRBXLASE"/>
</dbReference>
<gene>
    <name evidence="6" type="primary">lysA</name>
    <name evidence="12" type="ORF">SAMN05216223_118160</name>
</gene>
<keyword evidence="4 6" id="KW-0457">Lysine biosynthesis</keyword>
<evidence type="ECO:0000256" key="9">
    <source>
        <dbReference type="RuleBase" id="RU003738"/>
    </source>
</evidence>
<dbReference type="InterPro" id="IPR022657">
    <property type="entry name" value="De-COase2_CS"/>
</dbReference>
<dbReference type="Proteomes" id="UP000236754">
    <property type="component" value="Unassembled WGS sequence"/>
</dbReference>
<evidence type="ECO:0000256" key="1">
    <source>
        <dbReference type="ARBA" id="ARBA00001933"/>
    </source>
</evidence>
<evidence type="ECO:0000256" key="6">
    <source>
        <dbReference type="HAMAP-Rule" id="MF_02120"/>
    </source>
</evidence>
<dbReference type="SUPFAM" id="SSF51419">
    <property type="entry name" value="PLP-binding barrel"/>
    <property type="match status" value="1"/>
</dbReference>
<dbReference type="InterPro" id="IPR002986">
    <property type="entry name" value="DAP_deCOOHase_LysA"/>
</dbReference>
<comment type="cofactor">
    <cofactor evidence="1 6 8 9">
        <name>pyridoxal 5'-phosphate</name>
        <dbReference type="ChEBI" id="CHEBI:597326"/>
    </cofactor>
</comment>
<proteinExistence type="inferred from homology"/>
<feature type="domain" description="Orn/DAP/Arg decarboxylase 2 C-terminal" evidence="10">
    <location>
        <begin position="346"/>
        <end position="429"/>
    </location>
</feature>
<feature type="active site" description="Proton donor" evidence="8">
    <location>
        <position position="401"/>
    </location>
</feature>
<name>A0A1H6DR57_9ACTN</name>
<dbReference type="GO" id="GO:0030170">
    <property type="term" value="F:pyridoxal phosphate binding"/>
    <property type="evidence" value="ECO:0007669"/>
    <property type="project" value="UniProtKB-UniRule"/>
</dbReference>
<dbReference type="InterPro" id="IPR029066">
    <property type="entry name" value="PLP-binding_barrel"/>
</dbReference>
<feature type="binding site" evidence="6">
    <location>
        <position position="374"/>
    </location>
    <ligand>
        <name>substrate</name>
    </ligand>
</feature>
<organism evidence="12 13">
    <name type="scientific">Actinacidiphila yanglinensis</name>
    <dbReference type="NCBI Taxonomy" id="310779"/>
    <lineage>
        <taxon>Bacteria</taxon>
        <taxon>Bacillati</taxon>
        <taxon>Actinomycetota</taxon>
        <taxon>Actinomycetes</taxon>
        <taxon>Kitasatosporales</taxon>
        <taxon>Streptomycetaceae</taxon>
        <taxon>Actinacidiphila</taxon>
    </lineage>
</organism>
<evidence type="ECO:0000259" key="10">
    <source>
        <dbReference type="Pfam" id="PF00278"/>
    </source>
</evidence>
<dbReference type="EC" id="4.1.1.20" evidence="6 7"/>
<comment type="pathway">
    <text evidence="6 9">Amino-acid biosynthesis; L-lysine biosynthesis via DAP pathway; L-lysine from DL-2,6-diaminopimelate: step 1/1.</text>
</comment>
<evidence type="ECO:0000256" key="8">
    <source>
        <dbReference type="PIRSR" id="PIRSR600183-50"/>
    </source>
</evidence>
<dbReference type="InterPro" id="IPR000183">
    <property type="entry name" value="Orn/DAP/Arg_de-COase"/>
</dbReference>
<evidence type="ECO:0000256" key="2">
    <source>
        <dbReference type="ARBA" id="ARBA00022793"/>
    </source>
</evidence>
<dbReference type="FunFam" id="3.20.20.10:FF:000003">
    <property type="entry name" value="Diaminopimelate decarboxylase"/>
    <property type="match status" value="1"/>
</dbReference>
<sequence>MRGPETRATAGRGGRAGRGAGWALMGGMLSMHFFDARSFRGGGLPNFGGMSSYSDMDQVWPRTASRAGGELRIGGVGVGDLVARFGTPVYVLDEDDFRSRCAEWTAAFPDGDVHYGGKAFLAPALVGWLRELGLSLDVCSGGEMAVARLGGMPPERVVFHGNNKSVAELRDAVEWGIGCVVVDSFTELDRLSDLARAAGVRQRVMIRVKPGVDADTHAALATGGENTKFGLSIASGEAIEAVGRVLAAPSLELVGLHSHIGSQIFDLGSFATAAERMVAFLKEVEAAHGVAVGRLDLGGGLGVRYLPGEQAAPRPAELADVLRAVVPADVRPAVEPGRSIAAPTTVAIYEVGTVKGRYLSVDGGMSDNPRPATYGAAYTASLVSRTGDAAPRSFTIVGKHCESGDILVHDVELPGDIQAGDLVAIPCSGAYQRSAAGNYNQVPRPPVVAVRDGEARVVVRRETQEDLLRLFV</sequence>
<evidence type="ECO:0000256" key="5">
    <source>
        <dbReference type="ARBA" id="ARBA00023239"/>
    </source>
</evidence>
<dbReference type="Gene3D" id="3.20.20.10">
    <property type="entry name" value="Alanine racemase"/>
    <property type="match status" value="1"/>
</dbReference>
<dbReference type="GO" id="GO:0008836">
    <property type="term" value="F:diaminopimelate decarboxylase activity"/>
    <property type="evidence" value="ECO:0007669"/>
    <property type="project" value="UniProtKB-UniRule"/>
</dbReference>
<comment type="subunit">
    <text evidence="6">Homodimer.</text>
</comment>
<evidence type="ECO:0000313" key="12">
    <source>
        <dbReference type="EMBL" id="SEG87751.1"/>
    </source>
</evidence>
<dbReference type="UniPathway" id="UPA00034">
    <property type="reaction ID" value="UER00027"/>
</dbReference>
<evidence type="ECO:0000259" key="11">
    <source>
        <dbReference type="Pfam" id="PF02784"/>
    </source>
</evidence>
<feature type="binding site" evidence="6">
    <location>
        <position position="431"/>
    </location>
    <ligand>
        <name>substrate</name>
    </ligand>
</feature>
<feature type="binding site" evidence="6">
    <location>
        <position position="402"/>
    </location>
    <ligand>
        <name>substrate</name>
    </ligand>
</feature>
<dbReference type="InterPro" id="IPR022644">
    <property type="entry name" value="De-COase2_N"/>
</dbReference>
<dbReference type="PANTHER" id="PTHR43727">
    <property type="entry name" value="DIAMINOPIMELATE DECARBOXYLASE"/>
    <property type="match status" value="1"/>
</dbReference>
<feature type="binding site" evidence="6">
    <location>
        <position position="300"/>
    </location>
    <ligand>
        <name>pyridoxal 5'-phosphate</name>
        <dbReference type="ChEBI" id="CHEBI:597326"/>
    </ligand>
</feature>
<dbReference type="InterPro" id="IPR009006">
    <property type="entry name" value="Ala_racemase/Decarboxylase_C"/>
</dbReference>
<dbReference type="Pfam" id="PF02784">
    <property type="entry name" value="Orn_Arg_deC_N"/>
    <property type="match status" value="1"/>
</dbReference>
<dbReference type="Pfam" id="PF00278">
    <property type="entry name" value="Orn_DAP_Arg_deC"/>
    <property type="match status" value="1"/>
</dbReference>
<dbReference type="EMBL" id="FNVU01000018">
    <property type="protein sequence ID" value="SEG87751.1"/>
    <property type="molecule type" value="Genomic_DNA"/>
</dbReference>
<dbReference type="PROSITE" id="PS00879">
    <property type="entry name" value="ODR_DC_2_2"/>
    <property type="match status" value="1"/>
</dbReference>
<feature type="domain" description="Orn/DAP/Arg decarboxylase 2 N-terminal" evidence="11">
    <location>
        <begin position="95"/>
        <end position="342"/>
    </location>
</feature>
<dbReference type="CDD" id="cd06828">
    <property type="entry name" value="PLPDE_III_DapDC"/>
    <property type="match status" value="1"/>
</dbReference>
<dbReference type="SUPFAM" id="SSF50621">
    <property type="entry name" value="Alanine racemase C-terminal domain-like"/>
    <property type="match status" value="1"/>
</dbReference>
<comment type="catalytic activity">
    <reaction evidence="6 9">
        <text>meso-2,6-diaminopimelate + H(+) = L-lysine + CO2</text>
        <dbReference type="Rhea" id="RHEA:15101"/>
        <dbReference type="ChEBI" id="CHEBI:15378"/>
        <dbReference type="ChEBI" id="CHEBI:16526"/>
        <dbReference type="ChEBI" id="CHEBI:32551"/>
        <dbReference type="ChEBI" id="CHEBI:57791"/>
        <dbReference type="EC" id="4.1.1.20"/>
    </reaction>
</comment>
<dbReference type="GO" id="GO:0009089">
    <property type="term" value="P:lysine biosynthetic process via diaminopimelate"/>
    <property type="evidence" value="ECO:0007669"/>
    <property type="project" value="UniProtKB-UniRule"/>
</dbReference>
<comment type="function">
    <text evidence="6">Specifically catalyzes the decarboxylation of meso-diaminopimelate (meso-DAP) to L-lysine.</text>
</comment>
<keyword evidence="6" id="KW-0028">Amino-acid biosynthesis</keyword>